<protein>
    <submittedName>
        <fullName evidence="3">Hydrogenase maturation nickel metallochaperone HypA</fullName>
    </submittedName>
</protein>
<comment type="caution">
    <text evidence="3">The sequence shown here is derived from an EMBL/GenBank/DDBJ whole genome shotgun (WGS) entry which is preliminary data.</text>
</comment>
<keyword evidence="2" id="KW-0472">Membrane</keyword>
<keyword evidence="4" id="KW-1185">Reference proteome</keyword>
<feature type="region of interest" description="Disordered" evidence="1">
    <location>
        <begin position="51"/>
        <end position="98"/>
    </location>
</feature>
<accession>A0ABS6FCI7</accession>
<proteinExistence type="predicted"/>
<dbReference type="RefSeq" id="WP_216633287.1">
    <property type="nucleotide sequence ID" value="NZ_JAHLQN010000001.1"/>
</dbReference>
<reference evidence="3 4" key="1">
    <citation type="submission" date="2021-06" db="EMBL/GenBank/DDBJ databases">
        <authorList>
            <person name="Sun Q."/>
            <person name="Li D."/>
        </authorList>
    </citation>
    <scope>NUCLEOTIDE SEQUENCE [LARGE SCALE GENOMIC DNA]</scope>
    <source>
        <strain evidence="3 4">MSJ-2</strain>
    </source>
</reference>
<evidence type="ECO:0000256" key="1">
    <source>
        <dbReference type="SAM" id="MobiDB-lite"/>
    </source>
</evidence>
<evidence type="ECO:0000313" key="3">
    <source>
        <dbReference type="EMBL" id="MBU5627976.1"/>
    </source>
</evidence>
<organism evidence="3 4">
    <name type="scientific">Dysosmobacter acutus</name>
    <dbReference type="NCBI Taxonomy" id="2841504"/>
    <lineage>
        <taxon>Bacteria</taxon>
        <taxon>Bacillati</taxon>
        <taxon>Bacillota</taxon>
        <taxon>Clostridia</taxon>
        <taxon>Eubacteriales</taxon>
        <taxon>Oscillospiraceae</taxon>
        <taxon>Dysosmobacter</taxon>
    </lineage>
</organism>
<feature type="compositionally biased region" description="Basic and acidic residues" evidence="1">
    <location>
        <begin position="51"/>
        <end position="74"/>
    </location>
</feature>
<keyword evidence="2" id="KW-0812">Transmembrane</keyword>
<gene>
    <name evidence="3" type="ORF">KQI82_13775</name>
</gene>
<evidence type="ECO:0000256" key="2">
    <source>
        <dbReference type="SAM" id="Phobius"/>
    </source>
</evidence>
<dbReference type="Proteomes" id="UP000787672">
    <property type="component" value="Unassembled WGS sequence"/>
</dbReference>
<keyword evidence="2" id="KW-1133">Transmembrane helix</keyword>
<dbReference type="EMBL" id="JAHLQN010000001">
    <property type="protein sequence ID" value="MBU5627976.1"/>
    <property type="molecule type" value="Genomic_DNA"/>
</dbReference>
<sequence length="120" mass="13605">MREVYCEECGKRYDYDVDDFCPRCGAYNAPHRSSTSAVRVDGLNERNHADSFVHTELHKEEKVRRRVGLEQPDRRIKKQPAPQKPTPQKETGKKEKQPGTAAVIVAVLVILQALLKMCAA</sequence>
<name>A0ABS6FCI7_9FIRM</name>
<feature type="transmembrane region" description="Helical" evidence="2">
    <location>
        <begin position="98"/>
        <end position="115"/>
    </location>
</feature>
<evidence type="ECO:0000313" key="4">
    <source>
        <dbReference type="Proteomes" id="UP000787672"/>
    </source>
</evidence>